<dbReference type="EMBL" id="MT141215">
    <property type="protein sequence ID" value="QJA56389.1"/>
    <property type="molecule type" value="Genomic_DNA"/>
</dbReference>
<name>A0A6M3KGD2_9ZZZZ</name>
<protein>
    <recommendedName>
        <fullName evidence="3">Tail protein</fullName>
    </recommendedName>
</protein>
<evidence type="ECO:0008006" key="3">
    <source>
        <dbReference type="Google" id="ProtNLM"/>
    </source>
</evidence>
<sequence length="136" mass="14771">MTALIYNTIASHLTGLAITSEIPDALGTRLATDLNLFVGFEAYASVDSLTLIAYSGPPPNTDGYRQESSMQVRLKTNTTEKALKVGQAVINYLHMKQIGGKAQLQANQSSPMILGRLEGEEWCISTVNFSIKHIKA</sequence>
<evidence type="ECO:0000313" key="2">
    <source>
        <dbReference type="EMBL" id="QJA80942.1"/>
    </source>
</evidence>
<organism evidence="2">
    <name type="scientific">viral metagenome</name>
    <dbReference type="NCBI Taxonomy" id="1070528"/>
    <lineage>
        <taxon>unclassified sequences</taxon>
        <taxon>metagenomes</taxon>
        <taxon>organismal metagenomes</taxon>
    </lineage>
</organism>
<reference evidence="2" key="1">
    <citation type="submission" date="2020-03" db="EMBL/GenBank/DDBJ databases">
        <title>The deep terrestrial virosphere.</title>
        <authorList>
            <person name="Holmfeldt K."/>
            <person name="Nilsson E."/>
            <person name="Simone D."/>
            <person name="Lopez-Fernandez M."/>
            <person name="Wu X."/>
            <person name="de Brujin I."/>
            <person name="Lundin D."/>
            <person name="Andersson A."/>
            <person name="Bertilsson S."/>
            <person name="Dopson M."/>
        </authorList>
    </citation>
    <scope>NUCLEOTIDE SEQUENCE</scope>
    <source>
        <strain evidence="2">MM415A00614</strain>
        <strain evidence="1">MM415B01864</strain>
    </source>
</reference>
<dbReference type="EMBL" id="MT142442">
    <property type="protein sequence ID" value="QJA80942.1"/>
    <property type="molecule type" value="Genomic_DNA"/>
</dbReference>
<dbReference type="AlphaFoldDB" id="A0A6M3KGD2"/>
<evidence type="ECO:0000313" key="1">
    <source>
        <dbReference type="EMBL" id="QJA56389.1"/>
    </source>
</evidence>
<proteinExistence type="predicted"/>
<gene>
    <name evidence="2" type="ORF">MM415A00614_0011</name>
    <name evidence="1" type="ORF">MM415B01864_0012</name>
</gene>
<accession>A0A6M3KGD2</accession>